<dbReference type="SUPFAM" id="SSF46689">
    <property type="entry name" value="Homeodomain-like"/>
    <property type="match status" value="1"/>
</dbReference>
<dbReference type="Pfam" id="PF00440">
    <property type="entry name" value="TetR_N"/>
    <property type="match status" value="1"/>
</dbReference>
<organism evidence="6 7">
    <name type="scientific">Sarcina ventriculi</name>
    <name type="common">Clostridium ventriculi</name>
    <dbReference type="NCBI Taxonomy" id="1267"/>
    <lineage>
        <taxon>Bacteria</taxon>
        <taxon>Bacillati</taxon>
        <taxon>Bacillota</taxon>
        <taxon>Clostridia</taxon>
        <taxon>Eubacteriales</taxon>
        <taxon>Clostridiaceae</taxon>
        <taxon>Sarcina</taxon>
    </lineage>
</organism>
<evidence type="ECO:0000256" key="1">
    <source>
        <dbReference type="ARBA" id="ARBA00023015"/>
    </source>
</evidence>
<reference evidence="6 7" key="1">
    <citation type="submission" date="2015-09" db="EMBL/GenBank/DDBJ databases">
        <authorList>
            <consortium name="Pathogen Informatics"/>
        </authorList>
    </citation>
    <scope>NUCLEOTIDE SEQUENCE [LARGE SCALE GENOMIC DNA]</scope>
    <source>
        <strain evidence="6 7">2789STDY5834858</strain>
    </source>
</reference>
<dbReference type="InterPro" id="IPR054156">
    <property type="entry name" value="YxaF_TetR_C"/>
</dbReference>
<feature type="domain" description="HTH tetR-type" evidence="5">
    <location>
        <begin position="5"/>
        <end position="65"/>
    </location>
</feature>
<dbReference type="PROSITE" id="PS50977">
    <property type="entry name" value="HTH_TETR_2"/>
    <property type="match status" value="1"/>
</dbReference>
<keyword evidence="3" id="KW-0804">Transcription</keyword>
<evidence type="ECO:0000259" key="5">
    <source>
        <dbReference type="PROSITE" id="PS50977"/>
    </source>
</evidence>
<dbReference type="Proteomes" id="UP000095488">
    <property type="component" value="Unassembled WGS sequence"/>
</dbReference>
<dbReference type="Pfam" id="PF21993">
    <property type="entry name" value="TetR_C_13_2"/>
    <property type="match status" value="1"/>
</dbReference>
<dbReference type="InterPro" id="IPR036271">
    <property type="entry name" value="Tet_transcr_reg_TetR-rel_C_sf"/>
</dbReference>
<name>A0ABM9UPA4_SARVE</name>
<dbReference type="InterPro" id="IPR009057">
    <property type="entry name" value="Homeodomain-like_sf"/>
</dbReference>
<dbReference type="EMBL" id="CYZR01000003">
    <property type="protein sequence ID" value="CUN76358.1"/>
    <property type="molecule type" value="Genomic_DNA"/>
</dbReference>
<comment type="caution">
    <text evidence="6">The sequence shown here is derived from an EMBL/GenBank/DDBJ whole genome shotgun (WGS) entry which is preliminary data.</text>
</comment>
<dbReference type="PANTHER" id="PTHR47506">
    <property type="entry name" value="TRANSCRIPTIONAL REGULATORY PROTEIN"/>
    <property type="match status" value="1"/>
</dbReference>
<evidence type="ECO:0000256" key="3">
    <source>
        <dbReference type="ARBA" id="ARBA00023163"/>
    </source>
</evidence>
<keyword evidence="1" id="KW-0805">Transcription regulation</keyword>
<proteinExistence type="predicted"/>
<dbReference type="InterPro" id="IPR001647">
    <property type="entry name" value="HTH_TetR"/>
</dbReference>
<dbReference type="RefSeq" id="WP_055258300.1">
    <property type="nucleotide sequence ID" value="NZ_CABIXL010000003.1"/>
</dbReference>
<protein>
    <submittedName>
        <fullName evidence="6">Uncharacterized HTH-type transcriptional regulator yxaF</fullName>
    </submittedName>
</protein>
<sequence length="189" mass="21382">MRQDKGIKEQFIITASKLFEEKGYYAVGINEILRESKAPKGSLYYYFPNGKEELAIESIRYAKMKIINHIKDTFMQCGSFIEGLEKNLLCMADLVDTEKKLRDISIGLIALETYSSSPNLRQECHLVFETIINFYIEELVKSGLNKQKALEIATLIESLTEGAITLSLTAGEGTPLRIAAKNIKYLIMQ</sequence>
<dbReference type="Gene3D" id="1.10.357.10">
    <property type="entry name" value="Tetracycline Repressor, domain 2"/>
    <property type="match status" value="1"/>
</dbReference>
<evidence type="ECO:0000313" key="7">
    <source>
        <dbReference type="Proteomes" id="UP000095488"/>
    </source>
</evidence>
<accession>A0ABM9UPA4</accession>
<dbReference type="PANTHER" id="PTHR47506:SF3">
    <property type="entry name" value="HTH-TYPE TRANSCRIPTIONAL REGULATOR LMRA"/>
    <property type="match status" value="1"/>
</dbReference>
<evidence type="ECO:0000256" key="2">
    <source>
        <dbReference type="ARBA" id="ARBA00023125"/>
    </source>
</evidence>
<keyword evidence="7" id="KW-1185">Reference proteome</keyword>
<gene>
    <name evidence="6" type="primary">yxaF</name>
    <name evidence="6" type="ORF">ERS852473_01025</name>
</gene>
<evidence type="ECO:0000313" key="6">
    <source>
        <dbReference type="EMBL" id="CUN76358.1"/>
    </source>
</evidence>
<dbReference type="SUPFAM" id="SSF48498">
    <property type="entry name" value="Tetracyclin repressor-like, C-terminal domain"/>
    <property type="match status" value="1"/>
</dbReference>
<feature type="DNA-binding region" description="H-T-H motif" evidence="4">
    <location>
        <begin position="28"/>
        <end position="47"/>
    </location>
</feature>
<keyword evidence="2 4" id="KW-0238">DNA-binding</keyword>
<evidence type="ECO:0000256" key="4">
    <source>
        <dbReference type="PROSITE-ProRule" id="PRU00335"/>
    </source>
</evidence>